<sequence>MAKLMIVDDSNIIRNRIERSMEGMQIEVVATASNGEEAVELFMQHRPDLITMDLTMPKVDGLECIKRIRALSSDVSILVVSALSDRQTGLRALQYGARGFICKPFTEEQLILAFTKLLQNHQRMKQTGKG</sequence>
<dbReference type="InterPro" id="IPR001789">
    <property type="entry name" value="Sig_transdc_resp-reg_receiver"/>
</dbReference>
<dbReference type="Proteomes" id="UP000831534">
    <property type="component" value="Chromosome"/>
</dbReference>
<dbReference type="Gene3D" id="3.40.50.2300">
    <property type="match status" value="1"/>
</dbReference>
<dbReference type="RefSeq" id="WP_027010190.1">
    <property type="nucleotide sequence ID" value="NZ_CP091521.1"/>
</dbReference>
<dbReference type="PANTHER" id="PTHR43228">
    <property type="entry name" value="TWO-COMPONENT RESPONSE REGULATOR"/>
    <property type="match status" value="1"/>
</dbReference>
<dbReference type="PROSITE" id="PS50110">
    <property type="entry name" value="RESPONSE_REGULATORY"/>
    <property type="match status" value="1"/>
</dbReference>
<dbReference type="Pfam" id="PF00072">
    <property type="entry name" value="Response_reg"/>
    <property type="match status" value="1"/>
</dbReference>
<reference evidence="3 4" key="1">
    <citation type="journal article" date="2022" name="Res Sq">
        <title>Evolution of multicellular longitudinally dividing oral cavity symbionts (Neisseriaceae).</title>
        <authorList>
            <person name="Nyongesa S."/>
            <person name="Weber P."/>
            <person name="Bernet E."/>
            <person name="Pullido F."/>
            <person name="Nieckarz M."/>
            <person name="Delaby M."/>
            <person name="Nieves C."/>
            <person name="Viehboeck T."/>
            <person name="Krause N."/>
            <person name="Rivera-Millot A."/>
            <person name="Nakamura A."/>
            <person name="Vischer N."/>
            <person name="VanNieuwenhze M."/>
            <person name="Brun Y."/>
            <person name="Cava F."/>
            <person name="Bulgheresi S."/>
            <person name="Veyrier F."/>
        </authorList>
    </citation>
    <scope>NUCLEOTIDE SEQUENCE [LARGE SCALE GENOMIC DNA]</scope>
    <source>
        <strain evidence="3 4">17694</strain>
    </source>
</reference>
<protein>
    <submittedName>
        <fullName evidence="3">Response regulator</fullName>
    </submittedName>
</protein>
<evidence type="ECO:0000313" key="4">
    <source>
        <dbReference type="Proteomes" id="UP000831534"/>
    </source>
</evidence>
<dbReference type="AlphaFoldDB" id="A0ABD8B7F8"/>
<feature type="domain" description="Response regulatory" evidence="2">
    <location>
        <begin position="3"/>
        <end position="118"/>
    </location>
</feature>
<dbReference type="PANTHER" id="PTHR43228:SF1">
    <property type="entry name" value="TWO-COMPONENT RESPONSE REGULATOR ARR22"/>
    <property type="match status" value="1"/>
</dbReference>
<dbReference type="SMART" id="SM00448">
    <property type="entry name" value="REC"/>
    <property type="match status" value="1"/>
</dbReference>
<proteinExistence type="predicted"/>
<organism evidence="3 4">
    <name type="scientific">Conchiformibius kuhniae</name>
    <dbReference type="NCBI Taxonomy" id="211502"/>
    <lineage>
        <taxon>Bacteria</taxon>
        <taxon>Pseudomonadati</taxon>
        <taxon>Pseudomonadota</taxon>
        <taxon>Betaproteobacteria</taxon>
        <taxon>Neisseriales</taxon>
        <taxon>Neisseriaceae</taxon>
        <taxon>Conchiformibius</taxon>
    </lineage>
</organism>
<dbReference type="InterPro" id="IPR052048">
    <property type="entry name" value="ST_Response_Regulator"/>
</dbReference>
<dbReference type="EMBL" id="CP091521">
    <property type="protein sequence ID" value="XHH49922.1"/>
    <property type="molecule type" value="Genomic_DNA"/>
</dbReference>
<feature type="modified residue" description="4-aspartylphosphate" evidence="1">
    <location>
        <position position="53"/>
    </location>
</feature>
<evidence type="ECO:0000259" key="2">
    <source>
        <dbReference type="PROSITE" id="PS50110"/>
    </source>
</evidence>
<keyword evidence="4" id="KW-1185">Reference proteome</keyword>
<dbReference type="SUPFAM" id="SSF52172">
    <property type="entry name" value="CheY-like"/>
    <property type="match status" value="1"/>
</dbReference>
<evidence type="ECO:0000313" key="3">
    <source>
        <dbReference type="EMBL" id="XHH49922.1"/>
    </source>
</evidence>
<keyword evidence="1" id="KW-0597">Phosphoprotein</keyword>
<dbReference type="KEGG" id="ckh:LVJ77_04580"/>
<accession>A0ABD8B7F8</accession>
<dbReference type="InterPro" id="IPR011006">
    <property type="entry name" value="CheY-like_superfamily"/>
</dbReference>
<gene>
    <name evidence="3" type="ORF">LVJ77_04580</name>
</gene>
<name>A0ABD8B7F8_9NEIS</name>
<evidence type="ECO:0000256" key="1">
    <source>
        <dbReference type="PROSITE-ProRule" id="PRU00169"/>
    </source>
</evidence>